<evidence type="ECO:0000313" key="2">
    <source>
        <dbReference type="Proteomes" id="UP000307173"/>
    </source>
</evidence>
<comment type="caution">
    <text evidence="1">The sequence shown here is derived from an EMBL/GenBank/DDBJ whole genome shotgun (WGS) entry which is preliminary data.</text>
</comment>
<dbReference type="Proteomes" id="UP000307173">
    <property type="component" value="Unassembled WGS sequence"/>
</dbReference>
<evidence type="ECO:0000313" key="1">
    <source>
        <dbReference type="EMBL" id="TID14915.1"/>
    </source>
</evidence>
<organism evidence="1 2">
    <name type="scientific">Pichia inconspicua</name>
    <dbReference type="NCBI Taxonomy" id="52247"/>
    <lineage>
        <taxon>Eukaryota</taxon>
        <taxon>Fungi</taxon>
        <taxon>Dikarya</taxon>
        <taxon>Ascomycota</taxon>
        <taxon>Saccharomycotina</taxon>
        <taxon>Pichiomycetes</taxon>
        <taxon>Pichiales</taxon>
        <taxon>Pichiaceae</taxon>
        <taxon>Pichia</taxon>
    </lineage>
</organism>
<name>A0A4T0WVT5_9ASCO</name>
<sequence>MEDTIVIKAPEVDENLLEKQEPQLLEKLRVKPKNQSTTENINICNLNIDEKRILSERTFSNDNVSFGLENSTRQVSSIVDPIVRSTNSINNISLQCSAPFHSSDLTKVETEHHVENSLTIIRKPLAEISLTHARETPFRIKPSVQKELVLDEILDKENIPAPKLCSTPEEDKIIVYPPEKHLEKLYDGNGLRPNVSIKEFYDLLFDYRCLWQEVERLQILKNVNMKNGSRD</sequence>
<dbReference type="EMBL" id="SELW01000657">
    <property type="protein sequence ID" value="TID14915.1"/>
    <property type="molecule type" value="Genomic_DNA"/>
</dbReference>
<protein>
    <submittedName>
        <fullName evidence="1">Uncharacterized protein</fullName>
    </submittedName>
</protein>
<dbReference type="AlphaFoldDB" id="A0A4T0WVT5"/>
<accession>A0A4T0WVT5</accession>
<reference evidence="1 2" key="1">
    <citation type="journal article" date="2019" name="Front. Genet.">
        <title>Whole-Genome Sequencing of the Opportunistic Yeast Pathogen Candida inconspicua Uncovers Its Hybrid Origin.</title>
        <authorList>
            <person name="Mixao V."/>
            <person name="Hansen A.P."/>
            <person name="Saus E."/>
            <person name="Boekhout T."/>
            <person name="Lass-Florl C."/>
            <person name="Gabaldon T."/>
        </authorList>
    </citation>
    <scope>NUCLEOTIDE SEQUENCE [LARGE SCALE GENOMIC DNA]</scope>
    <source>
        <strain evidence="1 2">CBS 180</strain>
    </source>
</reference>
<proteinExistence type="predicted"/>
<keyword evidence="2" id="KW-1185">Reference proteome</keyword>
<gene>
    <name evidence="1" type="ORF">CANINC_004586</name>
</gene>